<dbReference type="AlphaFoldDB" id="A0A4D6MQQ9"/>
<evidence type="ECO:0000313" key="1">
    <source>
        <dbReference type="EMBL" id="QCE03870.1"/>
    </source>
</evidence>
<proteinExistence type="predicted"/>
<evidence type="ECO:0000313" key="2">
    <source>
        <dbReference type="Proteomes" id="UP000501690"/>
    </source>
</evidence>
<organism evidence="1 2">
    <name type="scientific">Vigna unguiculata</name>
    <name type="common">Cowpea</name>
    <dbReference type="NCBI Taxonomy" id="3917"/>
    <lineage>
        <taxon>Eukaryota</taxon>
        <taxon>Viridiplantae</taxon>
        <taxon>Streptophyta</taxon>
        <taxon>Embryophyta</taxon>
        <taxon>Tracheophyta</taxon>
        <taxon>Spermatophyta</taxon>
        <taxon>Magnoliopsida</taxon>
        <taxon>eudicotyledons</taxon>
        <taxon>Gunneridae</taxon>
        <taxon>Pentapetalae</taxon>
        <taxon>rosids</taxon>
        <taxon>fabids</taxon>
        <taxon>Fabales</taxon>
        <taxon>Fabaceae</taxon>
        <taxon>Papilionoideae</taxon>
        <taxon>50 kb inversion clade</taxon>
        <taxon>NPAAA clade</taxon>
        <taxon>indigoferoid/millettioid clade</taxon>
        <taxon>Phaseoleae</taxon>
        <taxon>Vigna</taxon>
    </lineage>
</organism>
<dbReference type="Proteomes" id="UP000501690">
    <property type="component" value="Linkage Group LG8"/>
</dbReference>
<sequence length="151" mass="16662">MSGCVNVTVVVAVAAEKMGPRSRAAVVVARMARGCRGRWCCHERVEHGVVAMAELRMKRLRLVLTRGWKVGSRMGKRWRRDRGMTEADRVARVIEDGGRCPCECNHDVVVVAGRTEKTKKLRTTSATTVTVFSCDDATGWLRSGLSSDGRT</sequence>
<keyword evidence="2" id="KW-1185">Reference proteome</keyword>
<dbReference type="EMBL" id="CP039352">
    <property type="protein sequence ID" value="QCE03870.1"/>
    <property type="molecule type" value="Genomic_DNA"/>
</dbReference>
<gene>
    <name evidence="1" type="ORF">DEO72_LG8g1899</name>
</gene>
<accession>A0A4D6MQQ9</accession>
<protein>
    <submittedName>
        <fullName evidence="1">Uncharacterized protein</fullName>
    </submittedName>
</protein>
<name>A0A4D6MQQ9_VIGUN</name>
<reference evidence="1 2" key="1">
    <citation type="submission" date="2019-04" db="EMBL/GenBank/DDBJ databases">
        <title>An improved genome assembly and genetic linkage map for asparagus bean, Vigna unguiculata ssp. sesquipedialis.</title>
        <authorList>
            <person name="Xia Q."/>
            <person name="Zhang R."/>
            <person name="Dong Y."/>
        </authorList>
    </citation>
    <scope>NUCLEOTIDE SEQUENCE [LARGE SCALE GENOMIC DNA]</scope>
    <source>
        <tissue evidence="1">Leaf</tissue>
    </source>
</reference>